<keyword evidence="2" id="KW-1185">Reference proteome</keyword>
<dbReference type="RefSeq" id="WP_227477570.1">
    <property type="nucleotide sequence ID" value="NZ_JAFMPT010000015.1"/>
</dbReference>
<evidence type="ECO:0000313" key="2">
    <source>
        <dbReference type="Proteomes" id="UP000778797"/>
    </source>
</evidence>
<dbReference type="InterPro" id="IPR021516">
    <property type="entry name" value="DUF3179"/>
</dbReference>
<reference evidence="2" key="1">
    <citation type="submission" date="2021-03" db="EMBL/GenBank/DDBJ databases">
        <title>Genome of Cognatishimia sp. F0-27.</title>
        <authorList>
            <person name="Ping X."/>
        </authorList>
    </citation>
    <scope>NUCLEOTIDE SEQUENCE [LARGE SCALE GENOMIC DNA]</scope>
    <source>
        <strain evidence="2">E313</strain>
    </source>
</reference>
<evidence type="ECO:0000313" key="1">
    <source>
        <dbReference type="EMBL" id="MCC1485077.1"/>
    </source>
</evidence>
<gene>
    <name evidence="1" type="ORF">J1C55_10790</name>
</gene>
<name>A0ABS8EQG6_9FLAO</name>
<accession>A0ABS8EQG6</accession>
<dbReference type="Proteomes" id="UP000778797">
    <property type="component" value="Unassembled WGS sequence"/>
</dbReference>
<sequence length="463" mass="53860">MKYSISRIKLVCFIIITFWTVMLFSQQSDNSGKNEVIEYANFLKVMTSDNESESLKAIKYIESNWKPEFEIMVLELLYFSRSTKSDFKLLDLLHKKTGKNYGLDFNRWYEWIWSKDEKLAPYYHKFKAQIHSRIDRHFPRYFSDRQDKRTIRLDEIRWGGVRQDGIPPLRNPTMISAKDADYLDDDNVVFGIEVNGDFRAYPKRILAWHEMFTDTVGGIPVAGVYCTLCGTVILYKTELNGTQYQLGTSGFLYRSNKLMYDKKTQSLWNTIWGKPVVGPLVGKDIQLEYLSVVTTTWGEWKARHPETTVLDLNTGFSRDYGEGVAYKNYFSTDDLMFNVPSPDRSVKYKQSILAIRLPEISDNSIAISTKYLKKHPIYKSEIEGRKFVVLTDKSGANRVFFTENIDIVDYDGSTIATDNNGVKWNIHENHLENSKGKILKRLHSFNAFWFGWKAAYPNTILIK</sequence>
<dbReference type="EMBL" id="JAFMPT010000015">
    <property type="protein sequence ID" value="MCC1485077.1"/>
    <property type="molecule type" value="Genomic_DNA"/>
</dbReference>
<proteinExistence type="predicted"/>
<protein>
    <submittedName>
        <fullName evidence="1">DUF3179 domain-containing protein</fullName>
    </submittedName>
</protein>
<organism evidence="1 2">
    <name type="scientific">Winogradskyella immobilis</name>
    <dbReference type="NCBI Taxonomy" id="2816852"/>
    <lineage>
        <taxon>Bacteria</taxon>
        <taxon>Pseudomonadati</taxon>
        <taxon>Bacteroidota</taxon>
        <taxon>Flavobacteriia</taxon>
        <taxon>Flavobacteriales</taxon>
        <taxon>Flavobacteriaceae</taxon>
        <taxon>Winogradskyella</taxon>
    </lineage>
</organism>
<dbReference type="Pfam" id="PF11376">
    <property type="entry name" value="DUF3179"/>
    <property type="match status" value="1"/>
</dbReference>
<reference evidence="2" key="2">
    <citation type="submission" date="2023-07" db="EMBL/GenBank/DDBJ databases">
        <title>Genome of Winogradskyella sp. E313.</title>
        <authorList>
            <person name="Zhou Y."/>
        </authorList>
    </citation>
    <scope>NUCLEOTIDE SEQUENCE [LARGE SCALE GENOMIC DNA]</scope>
    <source>
        <strain evidence="2">E313</strain>
    </source>
</reference>
<comment type="caution">
    <text evidence="1">The sequence shown here is derived from an EMBL/GenBank/DDBJ whole genome shotgun (WGS) entry which is preliminary data.</text>
</comment>